<protein>
    <submittedName>
        <fullName evidence="2">Uncharacterized protein</fullName>
    </submittedName>
</protein>
<sequence length="141" mass="16191">MLEKGWNTRLPGDILRKELIESHPTYSRFKIMLDKAKYHEKQISNLNFNNMKGPKRLKDSYIGAFVIVALHGTNEVQVGLSGELKNKNPTYPVSLIEPYQPTDNKLFPLRNPTPLTVPPVEQSEDKKIKKVIKERGHRGKN</sequence>
<dbReference type="OrthoDB" id="117147at2759"/>
<gene>
    <name evidence="2" type="ORF">O181_083034</name>
</gene>
<comment type="caution">
    <text evidence="2">The sequence shown here is derived from an EMBL/GenBank/DDBJ whole genome shotgun (WGS) entry which is preliminary data.</text>
</comment>
<keyword evidence="3" id="KW-1185">Reference proteome</keyword>
<name>A0A9Q3FQU2_9BASI</name>
<reference evidence="2" key="1">
    <citation type="submission" date="2021-03" db="EMBL/GenBank/DDBJ databases">
        <title>Draft genome sequence of rust myrtle Austropuccinia psidii MF-1, a brazilian biotype.</title>
        <authorList>
            <person name="Quecine M.C."/>
            <person name="Pachon D.M.R."/>
            <person name="Bonatelli M.L."/>
            <person name="Correr F.H."/>
            <person name="Franceschini L.M."/>
            <person name="Leite T.F."/>
            <person name="Margarido G.R.A."/>
            <person name="Almeida C.A."/>
            <person name="Ferrarezi J.A."/>
            <person name="Labate C.A."/>
        </authorList>
    </citation>
    <scope>NUCLEOTIDE SEQUENCE</scope>
    <source>
        <strain evidence="2">MF-1</strain>
    </source>
</reference>
<dbReference type="EMBL" id="AVOT02048086">
    <property type="protein sequence ID" value="MBW0543319.1"/>
    <property type="molecule type" value="Genomic_DNA"/>
</dbReference>
<dbReference type="AlphaFoldDB" id="A0A9Q3FQU2"/>
<evidence type="ECO:0000313" key="3">
    <source>
        <dbReference type="Proteomes" id="UP000765509"/>
    </source>
</evidence>
<proteinExistence type="predicted"/>
<feature type="region of interest" description="Disordered" evidence="1">
    <location>
        <begin position="104"/>
        <end position="141"/>
    </location>
</feature>
<accession>A0A9Q3FQU2</accession>
<evidence type="ECO:0000313" key="2">
    <source>
        <dbReference type="EMBL" id="MBW0543319.1"/>
    </source>
</evidence>
<feature type="compositionally biased region" description="Basic and acidic residues" evidence="1">
    <location>
        <begin position="123"/>
        <end position="134"/>
    </location>
</feature>
<dbReference type="Proteomes" id="UP000765509">
    <property type="component" value="Unassembled WGS sequence"/>
</dbReference>
<organism evidence="2 3">
    <name type="scientific">Austropuccinia psidii MF-1</name>
    <dbReference type="NCBI Taxonomy" id="1389203"/>
    <lineage>
        <taxon>Eukaryota</taxon>
        <taxon>Fungi</taxon>
        <taxon>Dikarya</taxon>
        <taxon>Basidiomycota</taxon>
        <taxon>Pucciniomycotina</taxon>
        <taxon>Pucciniomycetes</taxon>
        <taxon>Pucciniales</taxon>
        <taxon>Sphaerophragmiaceae</taxon>
        <taxon>Austropuccinia</taxon>
    </lineage>
</organism>
<evidence type="ECO:0000256" key="1">
    <source>
        <dbReference type="SAM" id="MobiDB-lite"/>
    </source>
</evidence>